<dbReference type="RefSeq" id="WP_026849029.1">
    <property type="nucleotide sequence ID" value="NZ_CP011454.1"/>
</dbReference>
<proteinExistence type="inferred from homology"/>
<dbReference type="PANTHER" id="PTHR10110">
    <property type="entry name" value="SODIUM/HYDROGEN EXCHANGER"/>
    <property type="match status" value="1"/>
</dbReference>
<dbReference type="GO" id="GO:0015386">
    <property type="term" value="F:potassium:proton antiporter activity"/>
    <property type="evidence" value="ECO:0007669"/>
    <property type="project" value="TreeGrafter"/>
</dbReference>
<evidence type="ECO:0000313" key="14">
    <source>
        <dbReference type="EMBL" id="AMW03760.1"/>
    </source>
</evidence>
<dbReference type="Pfam" id="PF00999">
    <property type="entry name" value="Na_H_Exchanger"/>
    <property type="match status" value="1"/>
</dbReference>
<evidence type="ECO:0000256" key="4">
    <source>
        <dbReference type="ARBA" id="ARBA00022449"/>
    </source>
</evidence>
<evidence type="ECO:0000256" key="12">
    <source>
        <dbReference type="SAM" id="Phobius"/>
    </source>
</evidence>
<keyword evidence="7 12" id="KW-1133">Transmembrane helix</keyword>
<dbReference type="GO" id="GO:0098719">
    <property type="term" value="P:sodium ion import across plasma membrane"/>
    <property type="evidence" value="ECO:0007669"/>
    <property type="project" value="TreeGrafter"/>
</dbReference>
<feature type="transmembrane region" description="Helical" evidence="12">
    <location>
        <begin position="381"/>
        <end position="405"/>
    </location>
</feature>
<evidence type="ECO:0000256" key="8">
    <source>
        <dbReference type="ARBA" id="ARBA00023053"/>
    </source>
</evidence>
<sequence length="415" mass="43647">MTPFDLLAVLMTVTALFAYANYRWLRLPTTIGLLAIALVGSVVLVLLGRAEVVDLAPLLAFVNAVDFDATLLNGILGAMLFAGALHVDLNDLRAERVLIGVLATVGVIVSTLLVGYGAFFLTRSVGAPVPLAWCLVFGALISPTDPIAVGALLKTAGVPQKLQTTITGESLFNDGIGVVVFLVLAGVASQGGGIDWLHVAELFGVEVIGGVLYGYAIGWLAVRMLSRVDDYQVEILLTLALTSGGYVLANRLHLSGALAMVVAGLMIGSRGRAVAMSQNTQARLDDFWELVDEFLNAMLFVVIGIEVVIVDFTPTAALLGALAIPLVLLARWLSVGMPLIAMRRRVPAPAGALPILTWSGLRGGISVALALSLPVSEHRSILVTITYVVVCFSILVQGLTVPIVVKRVLANAPAK</sequence>
<feature type="transmembrane region" description="Helical" evidence="12">
    <location>
        <begin position="6"/>
        <end position="22"/>
    </location>
</feature>
<feature type="transmembrane region" description="Helical" evidence="12">
    <location>
        <begin position="202"/>
        <end position="222"/>
    </location>
</feature>
<evidence type="ECO:0000256" key="10">
    <source>
        <dbReference type="ARBA" id="ARBA00023136"/>
    </source>
</evidence>
<dbReference type="OrthoDB" id="9774146at2"/>
<feature type="transmembrane region" description="Helical" evidence="12">
    <location>
        <begin position="318"/>
        <end position="341"/>
    </location>
</feature>
<feature type="transmembrane region" description="Helical" evidence="12">
    <location>
        <begin position="171"/>
        <end position="190"/>
    </location>
</feature>
<dbReference type="PANTHER" id="PTHR10110:SF195">
    <property type="entry name" value="NA(+)_H(+) ANTIPORTER NHAS2"/>
    <property type="match status" value="1"/>
</dbReference>
<evidence type="ECO:0000259" key="13">
    <source>
        <dbReference type="Pfam" id="PF00999"/>
    </source>
</evidence>
<dbReference type="eggNOG" id="COG0025">
    <property type="taxonomic scope" value="Bacteria"/>
</dbReference>
<dbReference type="Proteomes" id="UP000076404">
    <property type="component" value="Chromosome"/>
</dbReference>
<evidence type="ECO:0000256" key="2">
    <source>
        <dbReference type="ARBA" id="ARBA00007367"/>
    </source>
</evidence>
<feature type="transmembrane region" description="Helical" evidence="12">
    <location>
        <begin position="29"/>
        <end position="47"/>
    </location>
</feature>
<keyword evidence="6 12" id="KW-0812">Transmembrane</keyword>
<dbReference type="GO" id="GO:0051453">
    <property type="term" value="P:regulation of intracellular pH"/>
    <property type="evidence" value="ECO:0007669"/>
    <property type="project" value="TreeGrafter"/>
</dbReference>
<keyword evidence="5" id="KW-1003">Cell membrane</keyword>
<evidence type="ECO:0000256" key="1">
    <source>
        <dbReference type="ARBA" id="ARBA00004651"/>
    </source>
</evidence>
<evidence type="ECO:0000313" key="15">
    <source>
        <dbReference type="Proteomes" id="UP000076404"/>
    </source>
</evidence>
<dbReference type="GO" id="GO:0015385">
    <property type="term" value="F:sodium:proton antiporter activity"/>
    <property type="evidence" value="ECO:0007669"/>
    <property type="project" value="InterPro"/>
</dbReference>
<feature type="domain" description="Cation/H+ exchanger transmembrane" evidence="13">
    <location>
        <begin position="13"/>
        <end position="406"/>
    </location>
</feature>
<dbReference type="InterPro" id="IPR018422">
    <property type="entry name" value="Cation/H_exchanger_CPA1"/>
</dbReference>
<feature type="transmembrane region" description="Helical" evidence="12">
    <location>
        <begin position="254"/>
        <end position="273"/>
    </location>
</feature>
<feature type="transmembrane region" description="Helical" evidence="12">
    <location>
        <begin position="130"/>
        <end position="151"/>
    </location>
</feature>
<feature type="transmembrane region" description="Helical" evidence="12">
    <location>
        <begin position="97"/>
        <end position="118"/>
    </location>
</feature>
<accession>A0A143BH30</accession>
<dbReference type="InterPro" id="IPR006153">
    <property type="entry name" value="Cation/H_exchanger_TM"/>
</dbReference>
<keyword evidence="11" id="KW-0739">Sodium transport</keyword>
<keyword evidence="8" id="KW-0915">Sodium</keyword>
<protein>
    <submittedName>
        <fullName evidence="14">Sodium:proton antiporter</fullName>
    </submittedName>
</protein>
<keyword evidence="10 12" id="KW-0472">Membrane</keyword>
<dbReference type="Gene3D" id="6.10.140.1330">
    <property type="match status" value="1"/>
</dbReference>
<dbReference type="GO" id="GO:0005886">
    <property type="term" value="C:plasma membrane"/>
    <property type="evidence" value="ECO:0007669"/>
    <property type="project" value="UniProtKB-SubCell"/>
</dbReference>
<organism evidence="14 15">
    <name type="scientific">Gemmatimonas phototrophica</name>
    <dbReference type="NCBI Taxonomy" id="1379270"/>
    <lineage>
        <taxon>Bacteria</taxon>
        <taxon>Pseudomonadati</taxon>
        <taxon>Gemmatimonadota</taxon>
        <taxon>Gemmatimonadia</taxon>
        <taxon>Gemmatimonadales</taxon>
        <taxon>Gemmatimonadaceae</taxon>
        <taxon>Gemmatimonas</taxon>
    </lineage>
</organism>
<dbReference type="EMBL" id="CP011454">
    <property type="protein sequence ID" value="AMW03760.1"/>
    <property type="molecule type" value="Genomic_DNA"/>
</dbReference>
<keyword evidence="3" id="KW-0813">Transport</keyword>
<evidence type="ECO:0000256" key="5">
    <source>
        <dbReference type="ARBA" id="ARBA00022475"/>
    </source>
</evidence>
<keyword evidence="15" id="KW-1185">Reference proteome</keyword>
<dbReference type="AlphaFoldDB" id="A0A143BH30"/>
<evidence type="ECO:0000256" key="6">
    <source>
        <dbReference type="ARBA" id="ARBA00022692"/>
    </source>
</evidence>
<keyword evidence="9" id="KW-0406">Ion transport</keyword>
<dbReference type="KEGG" id="gph:GEMMAAP_00675"/>
<feature type="transmembrane region" description="Helical" evidence="12">
    <location>
        <begin position="353"/>
        <end position="375"/>
    </location>
</feature>
<feature type="transmembrane region" description="Helical" evidence="12">
    <location>
        <begin position="67"/>
        <end position="85"/>
    </location>
</feature>
<evidence type="ECO:0000256" key="3">
    <source>
        <dbReference type="ARBA" id="ARBA00022448"/>
    </source>
</evidence>
<name>A0A143BH30_9BACT</name>
<comment type="subcellular location">
    <subcellularLocation>
        <location evidence="1">Cell membrane</location>
        <topology evidence="1">Multi-pass membrane protein</topology>
    </subcellularLocation>
</comment>
<keyword evidence="4" id="KW-0050">Antiport</keyword>
<reference evidence="14 15" key="2">
    <citation type="journal article" date="2016" name="Environ. Microbiol. Rep.">
        <title>Metagenomic evidence for the presence of phototrophic Gemmatimonadetes bacteria in diverse environments.</title>
        <authorList>
            <person name="Zeng Y."/>
            <person name="Baumbach J."/>
            <person name="Barbosa E.G."/>
            <person name="Azevedo V."/>
            <person name="Zhang C."/>
            <person name="Koblizek M."/>
        </authorList>
    </citation>
    <scope>NUCLEOTIDE SEQUENCE [LARGE SCALE GENOMIC DNA]</scope>
    <source>
        <strain evidence="14 15">AP64</strain>
    </source>
</reference>
<evidence type="ECO:0000256" key="7">
    <source>
        <dbReference type="ARBA" id="ARBA00022989"/>
    </source>
</evidence>
<comment type="similarity">
    <text evidence="2">Belongs to the monovalent cation:proton antiporter 1 (CPA1) transporter (TC 2.A.36) family.</text>
</comment>
<evidence type="ECO:0000256" key="9">
    <source>
        <dbReference type="ARBA" id="ARBA00023065"/>
    </source>
</evidence>
<gene>
    <name evidence="14" type="ORF">GEMMAAP_00675</name>
</gene>
<evidence type="ECO:0000256" key="11">
    <source>
        <dbReference type="ARBA" id="ARBA00023201"/>
    </source>
</evidence>
<reference evidence="14 15" key="1">
    <citation type="journal article" date="2014" name="Proc. Natl. Acad. Sci. U.S.A.">
        <title>Functional type 2 photosynthetic reaction centers found in the rare bacterial phylum Gemmatimonadetes.</title>
        <authorList>
            <person name="Zeng Y."/>
            <person name="Feng F."/>
            <person name="Medova H."/>
            <person name="Dean J."/>
            <person name="Koblizek M."/>
        </authorList>
    </citation>
    <scope>NUCLEOTIDE SEQUENCE [LARGE SCALE GENOMIC DNA]</scope>
    <source>
        <strain evidence="14 15">AP64</strain>
    </source>
</reference>